<dbReference type="PROSITE" id="PS00216">
    <property type="entry name" value="SUGAR_TRANSPORT_1"/>
    <property type="match status" value="1"/>
</dbReference>
<organism evidence="9 10">
    <name type="scientific">Paraflavisolibacter caeni</name>
    <dbReference type="NCBI Taxonomy" id="2982496"/>
    <lineage>
        <taxon>Bacteria</taxon>
        <taxon>Pseudomonadati</taxon>
        <taxon>Bacteroidota</taxon>
        <taxon>Chitinophagia</taxon>
        <taxon>Chitinophagales</taxon>
        <taxon>Chitinophagaceae</taxon>
        <taxon>Paraflavisolibacter</taxon>
    </lineage>
</organism>
<dbReference type="PANTHER" id="PTHR23517:SF3">
    <property type="entry name" value="INTEGRAL MEMBRANE TRANSPORT PROTEIN"/>
    <property type="match status" value="1"/>
</dbReference>
<keyword evidence="10" id="KW-1185">Reference proteome</keyword>
<name>A0A9X2XVJ0_9BACT</name>
<keyword evidence="4 7" id="KW-0812">Transmembrane</keyword>
<dbReference type="PROSITE" id="PS50850">
    <property type="entry name" value="MFS"/>
    <property type="match status" value="1"/>
</dbReference>
<comment type="subcellular location">
    <subcellularLocation>
        <location evidence="1">Cell membrane</location>
        <topology evidence="1">Multi-pass membrane protein</topology>
    </subcellularLocation>
</comment>
<dbReference type="InterPro" id="IPR005829">
    <property type="entry name" value="Sugar_transporter_CS"/>
</dbReference>
<dbReference type="InterPro" id="IPR036259">
    <property type="entry name" value="MFS_trans_sf"/>
</dbReference>
<dbReference type="InterPro" id="IPR050171">
    <property type="entry name" value="MFS_Transporters"/>
</dbReference>
<feature type="transmembrane region" description="Helical" evidence="7">
    <location>
        <begin position="285"/>
        <end position="303"/>
    </location>
</feature>
<feature type="transmembrane region" description="Helical" evidence="7">
    <location>
        <begin position="309"/>
        <end position="333"/>
    </location>
</feature>
<feature type="transmembrane region" description="Helical" evidence="7">
    <location>
        <begin position="22"/>
        <end position="47"/>
    </location>
</feature>
<comment type="caution">
    <text evidence="9">The sequence shown here is derived from an EMBL/GenBank/DDBJ whole genome shotgun (WGS) entry which is preliminary data.</text>
</comment>
<dbReference type="Proteomes" id="UP001155483">
    <property type="component" value="Unassembled WGS sequence"/>
</dbReference>
<feature type="transmembrane region" description="Helical" evidence="7">
    <location>
        <begin position="59"/>
        <end position="82"/>
    </location>
</feature>
<evidence type="ECO:0000256" key="2">
    <source>
        <dbReference type="ARBA" id="ARBA00022448"/>
    </source>
</evidence>
<dbReference type="Gene3D" id="1.20.1250.20">
    <property type="entry name" value="MFS general substrate transporter like domains"/>
    <property type="match status" value="1"/>
</dbReference>
<reference evidence="9" key="2">
    <citation type="submission" date="2023-04" db="EMBL/GenBank/DDBJ databases">
        <title>Paracnuella aquatica gen. nov., sp. nov., a member of the family Chitinophagaceae isolated from a hot spring.</title>
        <authorList>
            <person name="Wang C."/>
        </authorList>
    </citation>
    <scope>NUCLEOTIDE SEQUENCE</scope>
    <source>
        <strain evidence="9">LB-8</strain>
    </source>
</reference>
<keyword evidence="3" id="KW-1003">Cell membrane</keyword>
<protein>
    <submittedName>
        <fullName evidence="9">MFS transporter</fullName>
    </submittedName>
</protein>
<dbReference type="InterPro" id="IPR020846">
    <property type="entry name" value="MFS_dom"/>
</dbReference>
<evidence type="ECO:0000259" key="8">
    <source>
        <dbReference type="PROSITE" id="PS50850"/>
    </source>
</evidence>
<feature type="transmembrane region" description="Helical" evidence="7">
    <location>
        <begin position="218"/>
        <end position="238"/>
    </location>
</feature>
<feature type="transmembrane region" description="Helical" evidence="7">
    <location>
        <begin position="114"/>
        <end position="136"/>
    </location>
</feature>
<dbReference type="InterPro" id="IPR011701">
    <property type="entry name" value="MFS"/>
</dbReference>
<dbReference type="AlphaFoldDB" id="A0A9X2XVJ0"/>
<feature type="transmembrane region" description="Helical" evidence="7">
    <location>
        <begin position="345"/>
        <end position="366"/>
    </location>
</feature>
<feature type="transmembrane region" description="Helical" evidence="7">
    <location>
        <begin position="89"/>
        <end position="108"/>
    </location>
</feature>
<accession>A0A9X2XVJ0</accession>
<evidence type="ECO:0000313" key="10">
    <source>
        <dbReference type="Proteomes" id="UP001155483"/>
    </source>
</evidence>
<dbReference type="Pfam" id="PF07690">
    <property type="entry name" value="MFS_1"/>
    <property type="match status" value="1"/>
</dbReference>
<sequence>MIESQTIAHPISTARRAGLPQALVVILINMLPMMAIIALVPVVPAIMEYFKDVPNINTLAPLVLAAPGLCVALLSPFAGYLADKLGRRNLLLFITFLYGIGGVMPFFIHSFSLLFASRLLLGIGEAFILTIGNTLWGDYFEPKERAKWIVIQSVTGTFLATLLLSFSGYLASFGWQYPFLIYSISFITLIATYLFIFEPHIKNKDVKFEVLSPTRWPVSIILTLCITTLITSIIYFAYTLHFSLVLDAIGIKNQVKIGNYSAIASIGAPVGALMYKLVAKRSIHYHLALMGFFYAVGLTGIGFAQNEIFVVIAAFITQLGIGLTIPVLVPWSLQLLPAEFRGRGMGFWTTAFFLGQFISPLVVSGVRSLSGSLLNAFMVLGILCLVMAILNLFFSTKRKL</sequence>
<keyword evidence="2" id="KW-0813">Transport</keyword>
<dbReference type="RefSeq" id="WP_279297204.1">
    <property type="nucleotide sequence ID" value="NZ_JAOTIF010000007.1"/>
</dbReference>
<evidence type="ECO:0000256" key="7">
    <source>
        <dbReference type="SAM" id="Phobius"/>
    </source>
</evidence>
<evidence type="ECO:0000256" key="5">
    <source>
        <dbReference type="ARBA" id="ARBA00022989"/>
    </source>
</evidence>
<evidence type="ECO:0000313" key="9">
    <source>
        <dbReference type="EMBL" id="MCU7549765.1"/>
    </source>
</evidence>
<reference evidence="9" key="1">
    <citation type="submission" date="2022-09" db="EMBL/GenBank/DDBJ databases">
        <authorList>
            <person name="Yuan C."/>
            <person name="Ke Z."/>
        </authorList>
    </citation>
    <scope>NUCLEOTIDE SEQUENCE</scope>
    <source>
        <strain evidence="9">LB-8</strain>
    </source>
</reference>
<dbReference type="GO" id="GO:0022857">
    <property type="term" value="F:transmembrane transporter activity"/>
    <property type="evidence" value="ECO:0007669"/>
    <property type="project" value="InterPro"/>
</dbReference>
<keyword evidence="5 7" id="KW-1133">Transmembrane helix</keyword>
<dbReference type="PANTHER" id="PTHR23517">
    <property type="entry name" value="RESISTANCE PROTEIN MDTM, PUTATIVE-RELATED-RELATED"/>
    <property type="match status" value="1"/>
</dbReference>
<dbReference type="GO" id="GO:0005886">
    <property type="term" value="C:plasma membrane"/>
    <property type="evidence" value="ECO:0007669"/>
    <property type="project" value="UniProtKB-SubCell"/>
</dbReference>
<feature type="domain" description="Major facilitator superfamily (MFS) profile" evidence="8">
    <location>
        <begin position="21"/>
        <end position="399"/>
    </location>
</feature>
<evidence type="ECO:0000256" key="3">
    <source>
        <dbReference type="ARBA" id="ARBA00022475"/>
    </source>
</evidence>
<feature type="transmembrane region" description="Helical" evidence="7">
    <location>
        <begin position="148"/>
        <end position="171"/>
    </location>
</feature>
<evidence type="ECO:0000256" key="4">
    <source>
        <dbReference type="ARBA" id="ARBA00022692"/>
    </source>
</evidence>
<feature type="transmembrane region" description="Helical" evidence="7">
    <location>
        <begin position="177"/>
        <end position="197"/>
    </location>
</feature>
<proteinExistence type="predicted"/>
<feature type="transmembrane region" description="Helical" evidence="7">
    <location>
        <begin position="258"/>
        <end position="278"/>
    </location>
</feature>
<dbReference type="CDD" id="cd17473">
    <property type="entry name" value="MFS_arabinose_efflux_permease_like"/>
    <property type="match status" value="1"/>
</dbReference>
<feature type="transmembrane region" description="Helical" evidence="7">
    <location>
        <begin position="372"/>
        <end position="394"/>
    </location>
</feature>
<gene>
    <name evidence="9" type="ORF">OCK74_11605</name>
</gene>
<keyword evidence="6 7" id="KW-0472">Membrane</keyword>
<evidence type="ECO:0000256" key="1">
    <source>
        <dbReference type="ARBA" id="ARBA00004651"/>
    </source>
</evidence>
<dbReference type="SUPFAM" id="SSF103473">
    <property type="entry name" value="MFS general substrate transporter"/>
    <property type="match status" value="1"/>
</dbReference>
<evidence type="ECO:0000256" key="6">
    <source>
        <dbReference type="ARBA" id="ARBA00023136"/>
    </source>
</evidence>
<dbReference type="EMBL" id="JAOTIF010000007">
    <property type="protein sequence ID" value="MCU7549765.1"/>
    <property type="molecule type" value="Genomic_DNA"/>
</dbReference>